<keyword evidence="1" id="KW-0812">Transmembrane</keyword>
<evidence type="ECO:0008006" key="4">
    <source>
        <dbReference type="Google" id="ProtNLM"/>
    </source>
</evidence>
<keyword evidence="1" id="KW-0472">Membrane</keyword>
<proteinExistence type="predicted"/>
<dbReference type="EMBL" id="JACJQB010000008">
    <property type="protein sequence ID" value="MBD2187807.1"/>
    <property type="molecule type" value="Genomic_DNA"/>
</dbReference>
<keyword evidence="3" id="KW-1185">Reference proteome</keyword>
<dbReference type="Proteomes" id="UP000642094">
    <property type="component" value="Unassembled WGS sequence"/>
</dbReference>
<dbReference type="RefSeq" id="WP_190402673.1">
    <property type="nucleotide sequence ID" value="NZ_JACJQB010000008.1"/>
</dbReference>
<evidence type="ECO:0000256" key="1">
    <source>
        <dbReference type="SAM" id="Phobius"/>
    </source>
</evidence>
<keyword evidence="1" id="KW-1133">Transmembrane helix</keyword>
<evidence type="ECO:0000313" key="2">
    <source>
        <dbReference type="EMBL" id="MBD2187807.1"/>
    </source>
</evidence>
<organism evidence="2 3">
    <name type="scientific">Pseudanabaena mucicola FACHB-723</name>
    <dbReference type="NCBI Taxonomy" id="2692860"/>
    <lineage>
        <taxon>Bacteria</taxon>
        <taxon>Bacillati</taxon>
        <taxon>Cyanobacteriota</taxon>
        <taxon>Cyanophyceae</taxon>
        <taxon>Pseudanabaenales</taxon>
        <taxon>Pseudanabaenaceae</taxon>
        <taxon>Pseudanabaena</taxon>
    </lineage>
</organism>
<reference evidence="2 3" key="1">
    <citation type="journal article" date="2020" name="ISME J.">
        <title>Comparative genomics reveals insights into cyanobacterial evolution and habitat adaptation.</title>
        <authorList>
            <person name="Chen M.Y."/>
            <person name="Teng W.K."/>
            <person name="Zhao L."/>
            <person name="Hu C.X."/>
            <person name="Zhou Y.K."/>
            <person name="Han B.P."/>
            <person name="Song L.R."/>
            <person name="Shu W.S."/>
        </authorList>
    </citation>
    <scope>NUCLEOTIDE SEQUENCE [LARGE SCALE GENOMIC DNA]</scope>
    <source>
        <strain evidence="2 3">FACHB-723</strain>
    </source>
</reference>
<evidence type="ECO:0000313" key="3">
    <source>
        <dbReference type="Proteomes" id="UP000642094"/>
    </source>
</evidence>
<comment type="caution">
    <text evidence="2">The sequence shown here is derived from an EMBL/GenBank/DDBJ whole genome shotgun (WGS) entry which is preliminary data.</text>
</comment>
<gene>
    <name evidence="2" type="ORF">H6F41_06585</name>
</gene>
<feature type="transmembrane region" description="Helical" evidence="1">
    <location>
        <begin position="67"/>
        <end position="90"/>
    </location>
</feature>
<sequence>MKKFNWRKIHRFIAPILFLPLLLTTVTGVAYRLGRSWFHIPKGEGTLAETLLTIHQGGFLGDQLRPFYVLLDGLGLIGLIVTGIIMMGLVGKRPRRQYDV</sequence>
<protein>
    <recommendedName>
        <fullName evidence="4">PepSY domain-containing protein</fullName>
    </recommendedName>
</protein>
<accession>A0ABR7ZVH3</accession>
<name>A0ABR7ZVH3_9CYAN</name>